<dbReference type="FunFam" id="1.10.150.50:FF:000033">
    <property type="entry name" value="Protein vts1, variant"/>
    <property type="match status" value="1"/>
</dbReference>
<comment type="subcellular location">
    <subcellularLocation>
        <location evidence="1">Cytoplasm</location>
        <location evidence="1">P-body</location>
    </subcellularLocation>
    <subcellularLocation>
        <location evidence="2">Cytoplasm</location>
        <location evidence="2">Cytosol</location>
    </subcellularLocation>
</comment>
<evidence type="ECO:0000256" key="9">
    <source>
        <dbReference type="ARBA" id="ARBA00024046"/>
    </source>
</evidence>
<dbReference type="PANTHER" id="PTHR12515:SF5">
    <property type="entry name" value="PROTEIN SMAUG"/>
    <property type="match status" value="1"/>
</dbReference>
<dbReference type="GO" id="GO:0000289">
    <property type="term" value="P:nuclear-transcribed mRNA poly(A) tail shortening"/>
    <property type="evidence" value="ECO:0007669"/>
    <property type="project" value="TreeGrafter"/>
</dbReference>
<sequence>MSSTQASYPRSPLVDAFTPLVNSNASNSATSTTRGAGGAGHAEMATGVPAKSCSSSLRPPSSTGTTKPTAASTRASTLQQRNARPLSEVIRPENFMSPETEALDKWFEDLQEYEQNLESMASASLDSRFKDELNHVDQWFTYLDEAERTATVYSLLQHSSQVQIRFFITVLQQMAKKDPVGSLLSPAHPEKSDMMQTQLAGAMAKAELEANQTKLLSSSRAYRTSQQRQQQPRHPGGATTGRTDVDRHSFAFEKVDEQQLLLSYGSDYLTAQRSSAAANGFMDDVFIPQPRLRPQSASTMNRPRSVIEGGDLSSIFNNNGGGWSFKQAGGMVAGGNPGAGGRPKSADISNWSFGLGTGGTSDTPPTWGALSPTVSTFERGKTIERPNSASDIDQHVPSILSGGGNWGTSRNVMLSEDTTRFPRRRNGQATSGTASSSNSNNNNNSNTIPGTDERQVADIVLSMYDDDGDARDGAGPLPQKSTSTSSANALRSSPVPSSSNSATLSPYWEATRSPRHPPSTANGFGKFLNPNDRLQDPDYDYLSDHSESSNVSARRHQQQQQHHHSRYNNNNQHRKKSFGQRGGGGGGSGAKEKKYTDVVDMELLQDIPSWLRSLRLHKYNSIFESMKWQDMIKLDDEQLSAKGVAALGARRKMLKVFEQVKQHCEKNNIPLE</sequence>
<dbReference type="PANTHER" id="PTHR12515">
    <property type="entry name" value="STERILE ALPHA MOTIF DOMAIN CONTAINING PROTEIN 4-RELATED"/>
    <property type="match status" value="1"/>
</dbReference>
<dbReference type="GO" id="GO:0000166">
    <property type="term" value="F:nucleotide binding"/>
    <property type="evidence" value="ECO:0007669"/>
    <property type="project" value="UniProtKB-KW"/>
</dbReference>
<evidence type="ECO:0000256" key="3">
    <source>
        <dbReference type="ARBA" id="ARBA00007325"/>
    </source>
</evidence>
<feature type="compositionally biased region" description="Polar residues" evidence="13">
    <location>
        <begin position="63"/>
        <end position="82"/>
    </location>
</feature>
<dbReference type="InterPro" id="IPR050897">
    <property type="entry name" value="SMAUG/VTS1_RNA-bind"/>
</dbReference>
<gene>
    <name evidence="15" type="ORF">LRAMOSA01720</name>
</gene>
<feature type="region of interest" description="Disordered" evidence="13">
    <location>
        <begin position="22"/>
        <end position="83"/>
    </location>
</feature>
<keyword evidence="6" id="KW-0547">Nucleotide-binding</keyword>
<evidence type="ECO:0000313" key="15">
    <source>
        <dbReference type="EMBL" id="CDS07771.1"/>
    </source>
</evidence>
<evidence type="ECO:0000256" key="13">
    <source>
        <dbReference type="SAM" id="MobiDB-lite"/>
    </source>
</evidence>
<feature type="compositionally biased region" description="Low complexity" evidence="13">
    <location>
        <begin position="217"/>
        <end position="233"/>
    </location>
</feature>
<dbReference type="PROSITE" id="PS50105">
    <property type="entry name" value="SAM_DOMAIN"/>
    <property type="match status" value="1"/>
</dbReference>
<feature type="compositionally biased region" description="Basic residues" evidence="13">
    <location>
        <begin position="553"/>
        <end position="578"/>
    </location>
</feature>
<evidence type="ECO:0000256" key="1">
    <source>
        <dbReference type="ARBA" id="ARBA00004201"/>
    </source>
</evidence>
<evidence type="ECO:0000256" key="4">
    <source>
        <dbReference type="ARBA" id="ARBA00022448"/>
    </source>
</evidence>
<feature type="compositionally biased region" description="Low complexity" evidence="13">
    <location>
        <begin position="492"/>
        <end position="506"/>
    </location>
</feature>
<dbReference type="GO" id="GO:0003729">
    <property type="term" value="F:mRNA binding"/>
    <property type="evidence" value="ECO:0007669"/>
    <property type="project" value="InterPro"/>
</dbReference>
<comment type="function">
    <text evidence="11">RNA-binding protein involved in post-transcriptional regulation through transcript degradation.</text>
</comment>
<evidence type="ECO:0000259" key="14">
    <source>
        <dbReference type="PROSITE" id="PS50105"/>
    </source>
</evidence>
<feature type="compositionally biased region" description="Polar residues" evidence="13">
    <location>
        <begin position="479"/>
        <end position="491"/>
    </location>
</feature>
<dbReference type="InterPro" id="IPR037635">
    <property type="entry name" value="VTS1_SAM"/>
</dbReference>
<reference evidence="15" key="1">
    <citation type="journal article" date="2014" name="Genome Announc.">
        <title>De novo whole-genome sequence and genome annotation of Lichtheimia ramosa.</title>
        <authorList>
            <person name="Linde J."/>
            <person name="Schwartze V."/>
            <person name="Binder U."/>
            <person name="Lass-Florl C."/>
            <person name="Voigt K."/>
            <person name="Horn F."/>
        </authorList>
    </citation>
    <scope>NUCLEOTIDE SEQUENCE</scope>
    <source>
        <strain evidence="15">JMRC FSU:6197</strain>
    </source>
</reference>
<organism evidence="15">
    <name type="scientific">Lichtheimia ramosa</name>
    <dbReference type="NCBI Taxonomy" id="688394"/>
    <lineage>
        <taxon>Eukaryota</taxon>
        <taxon>Fungi</taxon>
        <taxon>Fungi incertae sedis</taxon>
        <taxon>Mucoromycota</taxon>
        <taxon>Mucoromycotina</taxon>
        <taxon>Mucoromycetes</taxon>
        <taxon>Mucorales</taxon>
        <taxon>Lichtheimiaceae</taxon>
        <taxon>Lichtheimia</taxon>
    </lineage>
</organism>
<keyword evidence="5" id="KW-0963">Cytoplasm</keyword>
<dbReference type="AlphaFoldDB" id="A0A077WJ01"/>
<feature type="compositionally biased region" description="Low complexity" evidence="13">
    <location>
        <begin position="22"/>
        <end position="34"/>
    </location>
</feature>
<evidence type="ECO:0000256" key="6">
    <source>
        <dbReference type="ARBA" id="ARBA00022741"/>
    </source>
</evidence>
<dbReference type="GO" id="GO:0005829">
    <property type="term" value="C:cytosol"/>
    <property type="evidence" value="ECO:0007669"/>
    <property type="project" value="UniProtKB-SubCell"/>
</dbReference>
<comment type="similarity">
    <text evidence="3">Belongs to the VTS1 family.</text>
</comment>
<accession>A0A077WJ01</accession>
<dbReference type="InterPro" id="IPR001660">
    <property type="entry name" value="SAM"/>
</dbReference>
<evidence type="ECO:0000256" key="5">
    <source>
        <dbReference type="ARBA" id="ARBA00022490"/>
    </source>
</evidence>
<name>A0A077WJ01_9FUNG</name>
<feature type="compositionally biased region" description="Low complexity" evidence="13">
    <location>
        <begin position="52"/>
        <end position="62"/>
    </location>
</feature>
<evidence type="ECO:0000256" key="11">
    <source>
        <dbReference type="ARBA" id="ARBA00054767"/>
    </source>
</evidence>
<feature type="region of interest" description="Disordered" evidence="13">
    <location>
        <begin position="383"/>
        <end position="593"/>
    </location>
</feature>
<keyword evidence="4" id="KW-0813">Transport</keyword>
<evidence type="ECO:0000256" key="12">
    <source>
        <dbReference type="ARBA" id="ARBA00073291"/>
    </source>
</evidence>
<dbReference type="CDD" id="cd09556">
    <property type="entry name" value="SAM_VTS1_fungal"/>
    <property type="match status" value="1"/>
</dbReference>
<dbReference type="Pfam" id="PF25479">
    <property type="entry name" value="Vts1"/>
    <property type="match status" value="1"/>
</dbReference>
<dbReference type="EMBL" id="LK023324">
    <property type="protein sequence ID" value="CDS07771.1"/>
    <property type="molecule type" value="Genomic_DNA"/>
</dbReference>
<feature type="region of interest" description="Disordered" evidence="13">
    <location>
        <begin position="215"/>
        <end position="244"/>
    </location>
</feature>
<dbReference type="OrthoDB" id="2155283at2759"/>
<dbReference type="GO" id="GO:0015031">
    <property type="term" value="P:protein transport"/>
    <property type="evidence" value="ECO:0007669"/>
    <property type="project" value="UniProtKB-KW"/>
</dbReference>
<comment type="subunit">
    <text evidence="9">Monomer. Binds to RNA.</text>
</comment>
<dbReference type="SUPFAM" id="SSF47769">
    <property type="entry name" value="SAM/Pointed domain"/>
    <property type="match status" value="1"/>
</dbReference>
<dbReference type="Gene3D" id="1.10.150.50">
    <property type="entry name" value="Transcription Factor, Ets-1"/>
    <property type="match status" value="1"/>
</dbReference>
<dbReference type="Pfam" id="PF07647">
    <property type="entry name" value="SAM_2"/>
    <property type="match status" value="1"/>
</dbReference>
<evidence type="ECO:0000256" key="7">
    <source>
        <dbReference type="ARBA" id="ARBA00022884"/>
    </source>
</evidence>
<proteinExistence type="inferred from homology"/>
<evidence type="ECO:0000256" key="8">
    <source>
        <dbReference type="ARBA" id="ARBA00022927"/>
    </source>
</evidence>
<dbReference type="InterPro" id="IPR013761">
    <property type="entry name" value="SAM/pointed_sf"/>
</dbReference>
<evidence type="ECO:0000256" key="2">
    <source>
        <dbReference type="ARBA" id="ARBA00004514"/>
    </source>
</evidence>
<dbReference type="InterPro" id="IPR057327">
    <property type="entry name" value="Vts1_dom"/>
</dbReference>
<keyword evidence="8" id="KW-0653">Protein transport</keyword>
<protein>
    <recommendedName>
        <fullName evidence="10">RNA-binding protein VTS1</fullName>
    </recommendedName>
    <alternativeName>
        <fullName evidence="12">RNA-binding protein vts1</fullName>
    </alternativeName>
</protein>
<dbReference type="GO" id="GO:0000932">
    <property type="term" value="C:P-body"/>
    <property type="evidence" value="ECO:0007669"/>
    <property type="project" value="UniProtKB-SubCell"/>
</dbReference>
<dbReference type="SMART" id="SM00454">
    <property type="entry name" value="SAM"/>
    <property type="match status" value="1"/>
</dbReference>
<feature type="domain" description="SAM" evidence="14">
    <location>
        <begin position="605"/>
        <end position="663"/>
    </location>
</feature>
<feature type="compositionally biased region" description="Gly residues" evidence="13">
    <location>
        <begin position="580"/>
        <end position="589"/>
    </location>
</feature>
<evidence type="ECO:0000256" key="10">
    <source>
        <dbReference type="ARBA" id="ARBA00024136"/>
    </source>
</evidence>
<keyword evidence="7" id="KW-0694">RNA-binding</keyword>
<feature type="compositionally biased region" description="Low complexity" evidence="13">
    <location>
        <begin position="435"/>
        <end position="446"/>
    </location>
</feature>